<comment type="caution">
    <text evidence="3">The sequence shown here is derived from an EMBL/GenBank/DDBJ whole genome shotgun (WGS) entry which is preliminary data.</text>
</comment>
<gene>
    <name evidence="3" type="ORF">FAUST_5601</name>
</gene>
<dbReference type="Pfam" id="PF09346">
    <property type="entry name" value="SMI1_KNR4"/>
    <property type="match status" value="1"/>
</dbReference>
<sequence>MAVQPPFTITITSKEHPDLYTFRQVTMIQPRQFDHDAVFTNPSLSEVYNKLVSVASEFAVLGEIETTRTLVSLLLRDTTLEWQRQQLKIFEPFFAAAGLWPAEIPEEDRTTKTASKTAAKHSLDDEEDGRQKDDEKKLQEQMKQARDGGSSVVVDALCTAVRLASKHIEDLQEIKSDSRVQEALELISKNLHRKRIIKSLVAHHELCGILSAGELAQKVPADKAKLEAAGKEVIATFSERFTKGRKKHDIESKPMKEVLLELERYTKTNGTSHWDAMEEPVPETLFVLPPATDEQVSSLEKKLGITLPDDYKDFLKISNGFGGTWNGYHLDNPLYGVDDVSWARESFEVPYVELHNSISGIIELRINDISKPEWPSSGRTVEIGSLDVLSTLLIPPKNTKVILDAYQEALDDPRNTDDAKKQTLKSIEARYGSLEEMKKLDWAVIEQHDSETLPSGTFRQCLEERLRRAKSGPNLNGTEKELGGIAYSCKADDS</sequence>
<dbReference type="Gene3D" id="3.40.1580.10">
    <property type="entry name" value="SMI1/KNR4-like"/>
    <property type="match status" value="1"/>
</dbReference>
<dbReference type="EMBL" id="JAAMOD010000142">
    <property type="protein sequence ID" value="KAF5238544.1"/>
    <property type="molecule type" value="Genomic_DNA"/>
</dbReference>
<evidence type="ECO:0000313" key="4">
    <source>
        <dbReference type="Proteomes" id="UP000537989"/>
    </source>
</evidence>
<dbReference type="SMART" id="SM00860">
    <property type="entry name" value="SMI1_KNR4"/>
    <property type="match status" value="1"/>
</dbReference>
<feature type="compositionally biased region" description="Basic and acidic residues" evidence="1">
    <location>
        <begin position="129"/>
        <end position="146"/>
    </location>
</feature>
<proteinExistence type="predicted"/>
<feature type="domain" description="Knr4/Smi1-like" evidence="2">
    <location>
        <begin position="290"/>
        <end position="412"/>
    </location>
</feature>
<keyword evidence="4" id="KW-1185">Reference proteome</keyword>
<reference evidence="3 4" key="1">
    <citation type="submission" date="2020-02" db="EMBL/GenBank/DDBJ databases">
        <title>Identification and distribution of gene clusters putatively required for synthesis of sphingolipid metabolism inhibitors in phylogenetically diverse species of the filamentous fungus Fusarium.</title>
        <authorList>
            <person name="Kim H.-S."/>
            <person name="Busman M."/>
            <person name="Brown D.W."/>
            <person name="Divon H."/>
            <person name="Uhlig S."/>
            <person name="Proctor R.H."/>
        </authorList>
    </citation>
    <scope>NUCLEOTIDE SEQUENCE [LARGE SCALE GENOMIC DNA]</scope>
    <source>
        <strain evidence="3 4">NRRL 2903</strain>
    </source>
</reference>
<dbReference type="InterPro" id="IPR037883">
    <property type="entry name" value="Knr4/Smi1-like_sf"/>
</dbReference>
<evidence type="ECO:0000259" key="2">
    <source>
        <dbReference type="SMART" id="SM00860"/>
    </source>
</evidence>
<dbReference type="AlphaFoldDB" id="A0AAN6C156"/>
<dbReference type="InterPro" id="IPR018958">
    <property type="entry name" value="Knr4/Smi1-like_dom"/>
</dbReference>
<dbReference type="Proteomes" id="UP000537989">
    <property type="component" value="Unassembled WGS sequence"/>
</dbReference>
<organism evidence="3 4">
    <name type="scientific">Fusarium austroamericanum</name>
    <dbReference type="NCBI Taxonomy" id="282268"/>
    <lineage>
        <taxon>Eukaryota</taxon>
        <taxon>Fungi</taxon>
        <taxon>Dikarya</taxon>
        <taxon>Ascomycota</taxon>
        <taxon>Pezizomycotina</taxon>
        <taxon>Sordariomycetes</taxon>
        <taxon>Hypocreomycetidae</taxon>
        <taxon>Hypocreales</taxon>
        <taxon>Nectriaceae</taxon>
        <taxon>Fusarium</taxon>
    </lineage>
</organism>
<accession>A0AAN6C156</accession>
<protein>
    <recommendedName>
        <fullName evidence="2">Knr4/Smi1-like domain-containing protein</fullName>
    </recommendedName>
</protein>
<dbReference type="SUPFAM" id="SSF160631">
    <property type="entry name" value="SMI1/KNR4-like"/>
    <property type="match status" value="1"/>
</dbReference>
<feature type="region of interest" description="Disordered" evidence="1">
    <location>
        <begin position="105"/>
        <end position="147"/>
    </location>
</feature>
<name>A0AAN6C156_FUSAU</name>
<evidence type="ECO:0000256" key="1">
    <source>
        <dbReference type="SAM" id="MobiDB-lite"/>
    </source>
</evidence>
<evidence type="ECO:0000313" key="3">
    <source>
        <dbReference type="EMBL" id="KAF5238544.1"/>
    </source>
</evidence>